<keyword evidence="4 6" id="KW-0808">Transferase</keyword>
<comment type="caution">
    <text evidence="9">The sequence shown here is derived from an EMBL/GenBank/DDBJ whole genome shotgun (WGS) entry which is preliminary data.</text>
</comment>
<dbReference type="Proteomes" id="UP000664344">
    <property type="component" value="Unassembled WGS sequence"/>
</dbReference>
<evidence type="ECO:0000256" key="5">
    <source>
        <dbReference type="ARBA" id="ARBA00022691"/>
    </source>
</evidence>
<dbReference type="Pfam" id="PF08468">
    <property type="entry name" value="MTS_N"/>
    <property type="match status" value="1"/>
</dbReference>
<dbReference type="PANTHER" id="PTHR47816:SF4">
    <property type="entry name" value="RIBOSOMAL RNA SMALL SUBUNIT METHYLTRANSFERASE C"/>
    <property type="match status" value="1"/>
</dbReference>
<dbReference type="InterPro" id="IPR007848">
    <property type="entry name" value="Small_mtfrase_dom"/>
</dbReference>
<accession>A0ABS3BFB6</accession>
<dbReference type="HAMAP" id="MF_01862">
    <property type="entry name" value="16SrRNA_methyltr_C"/>
    <property type="match status" value="1"/>
</dbReference>
<comment type="function">
    <text evidence="6">Specifically methylates the guanine in position 1207 of 16S rRNA in the 30S particle.</text>
</comment>
<gene>
    <name evidence="6" type="primary">rsmC</name>
    <name evidence="9" type="ORF">JYP53_06585</name>
</gene>
<evidence type="ECO:0000256" key="3">
    <source>
        <dbReference type="ARBA" id="ARBA00022603"/>
    </source>
</evidence>
<dbReference type="RefSeq" id="WP_206557035.1">
    <property type="nucleotide sequence ID" value="NZ_JAFKDB010000008.1"/>
</dbReference>
<evidence type="ECO:0000256" key="1">
    <source>
        <dbReference type="ARBA" id="ARBA00022490"/>
    </source>
</evidence>
<keyword evidence="1 6" id="KW-0963">Cytoplasm</keyword>
<dbReference type="SUPFAM" id="SSF53335">
    <property type="entry name" value="S-adenosyl-L-methionine-dependent methyltransferases"/>
    <property type="match status" value="1"/>
</dbReference>
<comment type="similarity">
    <text evidence="6">Belongs to the methyltransferase superfamily. RsmC family.</text>
</comment>
<dbReference type="Pfam" id="PF05175">
    <property type="entry name" value="MTS"/>
    <property type="match status" value="1"/>
</dbReference>
<comment type="subunit">
    <text evidence="6">Monomer.</text>
</comment>
<protein>
    <recommendedName>
        <fullName evidence="6">Ribosomal RNA small subunit methyltransferase C</fullName>
        <ecNumber evidence="6">2.1.1.172</ecNumber>
    </recommendedName>
    <alternativeName>
        <fullName evidence="6">16S rRNA m2G1207 methyltransferase</fullName>
    </alternativeName>
    <alternativeName>
        <fullName evidence="6">rRNA (guanine-N(2)-)-methyltransferase RsmC</fullName>
    </alternativeName>
</protein>
<comment type="subcellular location">
    <subcellularLocation>
        <location evidence="6">Cytoplasm</location>
    </subcellularLocation>
</comment>
<sequence length="351" mass="37674">MSAMPNTHEVLLRNAQLLGGRVALLGLTDDSLLPRLTVSGLIVTDQASVSESFAPNRGWDCCFGYDVASDHAASFETVVVFLPKARAELEFRLALARYLARPGAMLLVIGEKKEGIAGGVKQFAAVAGSVMKVDSARHCQVWSGTNSLPLSAFSVSEWLTWTDLACAGIPLSIAGLPGVFSLGRLDDGTRMLLETLAESPLGVERVLDFACGAGVIGAWLHKFCQAAGTRPIRVDGSDVQAQAVYCARQTYARAGCQGDIHAANGLATVEGVWPAVISNPPFHTGVKTDTSMTEQFLAQVASHLAPGGELRLVANSFLPYEALMERYIGPVERLAQDRRFTVYRAILKKRR</sequence>
<dbReference type="Gene3D" id="3.40.50.150">
    <property type="entry name" value="Vaccinia Virus protein VP39"/>
    <property type="match status" value="2"/>
</dbReference>
<keyword evidence="3 6" id="KW-0489">Methyltransferase</keyword>
<dbReference type="EC" id="2.1.1.172" evidence="6"/>
<organism evidence="9 10">
    <name type="scientific">Marinobacter daepoensis</name>
    <dbReference type="NCBI Taxonomy" id="262077"/>
    <lineage>
        <taxon>Bacteria</taxon>
        <taxon>Pseudomonadati</taxon>
        <taxon>Pseudomonadota</taxon>
        <taxon>Gammaproteobacteria</taxon>
        <taxon>Pseudomonadales</taxon>
        <taxon>Marinobacteraceae</taxon>
        <taxon>Marinobacter</taxon>
    </lineage>
</organism>
<comment type="catalytic activity">
    <reaction evidence="6">
        <text>guanosine(1207) in 16S rRNA + S-adenosyl-L-methionine = N(2)-methylguanosine(1207) in 16S rRNA + S-adenosyl-L-homocysteine + H(+)</text>
        <dbReference type="Rhea" id="RHEA:42736"/>
        <dbReference type="Rhea" id="RHEA-COMP:10213"/>
        <dbReference type="Rhea" id="RHEA-COMP:10214"/>
        <dbReference type="ChEBI" id="CHEBI:15378"/>
        <dbReference type="ChEBI" id="CHEBI:57856"/>
        <dbReference type="ChEBI" id="CHEBI:59789"/>
        <dbReference type="ChEBI" id="CHEBI:74269"/>
        <dbReference type="ChEBI" id="CHEBI:74481"/>
        <dbReference type="EC" id="2.1.1.172"/>
    </reaction>
</comment>
<name>A0ABS3BFB6_9GAMM</name>
<evidence type="ECO:0000256" key="4">
    <source>
        <dbReference type="ARBA" id="ARBA00022679"/>
    </source>
</evidence>
<reference evidence="9 10" key="1">
    <citation type="submission" date="2021-02" db="EMBL/GenBank/DDBJ databases">
        <title>PHA producing bacteria isolated from coastal sediment in Guangdong, Shenzhen.</title>
        <authorList>
            <person name="Zheng W."/>
            <person name="Yu S."/>
            <person name="Huang Y."/>
        </authorList>
    </citation>
    <scope>NUCLEOTIDE SEQUENCE [LARGE SCALE GENOMIC DNA]</scope>
    <source>
        <strain evidence="9 10">TN21-5</strain>
    </source>
</reference>
<dbReference type="InterPro" id="IPR046977">
    <property type="entry name" value="RsmC/RlmG"/>
</dbReference>
<evidence type="ECO:0000256" key="6">
    <source>
        <dbReference type="HAMAP-Rule" id="MF_01862"/>
    </source>
</evidence>
<evidence type="ECO:0000259" key="7">
    <source>
        <dbReference type="Pfam" id="PF05175"/>
    </source>
</evidence>
<dbReference type="GO" id="GO:0032259">
    <property type="term" value="P:methylation"/>
    <property type="evidence" value="ECO:0007669"/>
    <property type="project" value="UniProtKB-KW"/>
</dbReference>
<keyword evidence="5 6" id="KW-0949">S-adenosyl-L-methionine</keyword>
<feature type="domain" description="Methyltransferase small" evidence="7">
    <location>
        <begin position="172"/>
        <end position="344"/>
    </location>
</feature>
<dbReference type="InterPro" id="IPR023543">
    <property type="entry name" value="rRNA_ssu_MeTfrase_C"/>
</dbReference>
<keyword evidence="2 6" id="KW-0698">rRNA processing</keyword>
<dbReference type="InterPro" id="IPR013675">
    <property type="entry name" value="Mtase_sm_N"/>
</dbReference>
<proteinExistence type="inferred from homology"/>
<dbReference type="CDD" id="cd02440">
    <property type="entry name" value="AdoMet_MTases"/>
    <property type="match status" value="1"/>
</dbReference>
<dbReference type="PANTHER" id="PTHR47816">
    <property type="entry name" value="RIBOSOMAL RNA SMALL SUBUNIT METHYLTRANSFERASE C"/>
    <property type="match status" value="1"/>
</dbReference>
<evidence type="ECO:0000259" key="8">
    <source>
        <dbReference type="Pfam" id="PF08468"/>
    </source>
</evidence>
<evidence type="ECO:0000313" key="9">
    <source>
        <dbReference type="EMBL" id="MBN7769566.1"/>
    </source>
</evidence>
<dbReference type="InterPro" id="IPR029063">
    <property type="entry name" value="SAM-dependent_MTases_sf"/>
</dbReference>
<evidence type="ECO:0000313" key="10">
    <source>
        <dbReference type="Proteomes" id="UP000664344"/>
    </source>
</evidence>
<keyword evidence="10" id="KW-1185">Reference proteome</keyword>
<dbReference type="GO" id="GO:0008168">
    <property type="term" value="F:methyltransferase activity"/>
    <property type="evidence" value="ECO:0007669"/>
    <property type="project" value="UniProtKB-KW"/>
</dbReference>
<evidence type="ECO:0000256" key="2">
    <source>
        <dbReference type="ARBA" id="ARBA00022552"/>
    </source>
</evidence>
<dbReference type="EMBL" id="JAFKDB010000008">
    <property type="protein sequence ID" value="MBN7769566.1"/>
    <property type="molecule type" value="Genomic_DNA"/>
</dbReference>
<feature type="domain" description="Methyltransferase small N-terminal" evidence="8">
    <location>
        <begin position="9"/>
        <end position="159"/>
    </location>
</feature>